<sequence length="416" mass="46809">MSKLYAGGLFLDECDDSKDSSFCESDFHDLSGDDSPSDYEQQMKNRKRKTKTPCKLNEYETEDISKTKRSSNSKYVKNQHDCFGIMIKFCMLELGCMLHQADNIQLMSYGIFSEGWCVVEWDGEDTFDCLSKSKIATINGDDPLYVEGEEVLAVYRGKPYKAVIVSVAETKKDAEQFYRQKTKKHLNVGNSVKKEPKKATTAVKPKKPKYSTVPVVEKAQRGQMKELLNVFQQKPNFEADSPKTPEKVDLTNIKERTFTSPFDLRDEQCKKDTETIRRQAQTIQLLQQSVNALQWELTNIKSPRKPNFGLPVCQSSMSPSTPTPSPTRDKSPSSQELKVHSESGIITDIPHHLKSKAAAAGQMKKAARILAATLFTVKERCSCTISGSTNKETASGDKNVRPKFDEGRMTLIHGKD</sequence>
<feature type="compositionally biased region" description="Basic and acidic residues" evidence="1">
    <location>
        <begin position="327"/>
        <end position="336"/>
    </location>
</feature>
<dbReference type="EMBL" id="CACRXK020000861">
    <property type="protein sequence ID" value="CAB3985353.1"/>
    <property type="molecule type" value="Genomic_DNA"/>
</dbReference>
<gene>
    <name evidence="2" type="ORF">PACLA_8A012683</name>
</gene>
<organism evidence="2 3">
    <name type="scientific">Paramuricea clavata</name>
    <name type="common">Red gorgonian</name>
    <name type="synonym">Violescent sea-whip</name>
    <dbReference type="NCBI Taxonomy" id="317549"/>
    <lineage>
        <taxon>Eukaryota</taxon>
        <taxon>Metazoa</taxon>
        <taxon>Cnidaria</taxon>
        <taxon>Anthozoa</taxon>
        <taxon>Octocorallia</taxon>
        <taxon>Malacalcyonacea</taxon>
        <taxon>Plexauridae</taxon>
        <taxon>Paramuricea</taxon>
    </lineage>
</organism>
<protein>
    <submittedName>
        <fullName evidence="2">Uncharacterized protein</fullName>
    </submittedName>
</protein>
<comment type="caution">
    <text evidence="2">The sequence shown here is derived from an EMBL/GenBank/DDBJ whole genome shotgun (WGS) entry which is preliminary data.</text>
</comment>
<name>A0A7D9DH08_PARCT</name>
<proteinExistence type="predicted"/>
<feature type="region of interest" description="Disordered" evidence="1">
    <location>
        <begin position="28"/>
        <end position="52"/>
    </location>
</feature>
<evidence type="ECO:0000313" key="3">
    <source>
        <dbReference type="Proteomes" id="UP001152795"/>
    </source>
</evidence>
<reference evidence="2" key="1">
    <citation type="submission" date="2020-04" db="EMBL/GenBank/DDBJ databases">
        <authorList>
            <person name="Alioto T."/>
            <person name="Alioto T."/>
            <person name="Gomez Garrido J."/>
        </authorList>
    </citation>
    <scope>NUCLEOTIDE SEQUENCE</scope>
    <source>
        <strain evidence="2">A484AB</strain>
    </source>
</reference>
<accession>A0A7D9DH08</accession>
<keyword evidence="3" id="KW-1185">Reference proteome</keyword>
<evidence type="ECO:0000256" key="1">
    <source>
        <dbReference type="SAM" id="MobiDB-lite"/>
    </source>
</evidence>
<feature type="region of interest" description="Disordered" evidence="1">
    <location>
        <begin position="306"/>
        <end position="336"/>
    </location>
</feature>
<dbReference type="Proteomes" id="UP001152795">
    <property type="component" value="Unassembled WGS sequence"/>
</dbReference>
<dbReference type="AlphaFoldDB" id="A0A7D9DH08"/>
<evidence type="ECO:0000313" key="2">
    <source>
        <dbReference type="EMBL" id="CAB3985353.1"/>
    </source>
</evidence>